<name>A0A9X1RHF0_9BRAD</name>
<organism evidence="1 2">
    <name type="scientific">Bradyrhizobium zhengyangense</name>
    <dbReference type="NCBI Taxonomy" id="2911009"/>
    <lineage>
        <taxon>Bacteria</taxon>
        <taxon>Pseudomonadati</taxon>
        <taxon>Pseudomonadota</taxon>
        <taxon>Alphaproteobacteria</taxon>
        <taxon>Hyphomicrobiales</taxon>
        <taxon>Nitrobacteraceae</taxon>
        <taxon>Bradyrhizobium</taxon>
    </lineage>
</organism>
<evidence type="ECO:0000313" key="1">
    <source>
        <dbReference type="EMBL" id="MCG2631625.1"/>
    </source>
</evidence>
<evidence type="ECO:0000313" key="2">
    <source>
        <dbReference type="Proteomes" id="UP001139054"/>
    </source>
</evidence>
<reference evidence="1" key="1">
    <citation type="submission" date="2022-01" db="EMBL/GenBank/DDBJ databases">
        <title>Genome sequnece data of strain Bradyrhizobium sp. nov.</title>
        <authorList>
            <person name="Zhang J."/>
        </authorList>
    </citation>
    <scope>NUCLEOTIDE SEQUENCE</scope>
    <source>
        <strain evidence="1">WYCCWR 13023</strain>
    </source>
</reference>
<dbReference type="Proteomes" id="UP001139054">
    <property type="component" value="Unassembled WGS sequence"/>
</dbReference>
<comment type="caution">
    <text evidence="1">The sequence shown here is derived from an EMBL/GenBank/DDBJ whole genome shotgun (WGS) entry which is preliminary data.</text>
</comment>
<gene>
    <name evidence="1" type="ORF">L6654_33855</name>
</gene>
<dbReference type="AlphaFoldDB" id="A0A9X1RHF0"/>
<protein>
    <submittedName>
        <fullName evidence="1">Uncharacterized protein</fullName>
    </submittedName>
</protein>
<dbReference type="EMBL" id="JAKLTY010000030">
    <property type="protein sequence ID" value="MCG2631625.1"/>
    <property type="molecule type" value="Genomic_DNA"/>
</dbReference>
<dbReference type="RefSeq" id="WP_237891705.1">
    <property type="nucleotide sequence ID" value="NZ_JAKLTY010000030.1"/>
</dbReference>
<proteinExistence type="predicted"/>
<accession>A0A9X1RHF0</accession>
<sequence>MKIKEHGESHIVELENGTRWRIFPGDFDVTLLWKPNTDLTLVKLGDTPPTHALVSEDGPVRVISAHAFWPEDEVEAKLSDG</sequence>